<comment type="caution">
    <text evidence="2">The sequence shown here is derived from an EMBL/GenBank/DDBJ whole genome shotgun (WGS) entry which is preliminary data.</text>
</comment>
<reference evidence="2 3" key="1">
    <citation type="submission" date="2021-03" db="EMBL/GenBank/DDBJ databases">
        <title>Genomic Encyclopedia of Type Strains, Phase IV (KMG-IV): sequencing the most valuable type-strain genomes for metagenomic binning, comparative biology and taxonomic classification.</title>
        <authorList>
            <person name="Goeker M."/>
        </authorList>
    </citation>
    <scope>NUCLEOTIDE SEQUENCE [LARGE SCALE GENOMIC DNA]</scope>
    <source>
        <strain evidence="2 3">DSM 14349</strain>
    </source>
</reference>
<feature type="domain" description="LysM" evidence="1">
    <location>
        <begin position="1"/>
        <end position="45"/>
    </location>
</feature>
<sequence length="102" mass="11279">MTHTVRPGESLYSIGQYYNVNWMEIARANGITAPYTIYVGQVLTIPMSTPMPMPVQQHVVQQGETLSSIAAQYGTTWQAIAQLNNIKNPNVIFPGMVLKIPS</sequence>
<dbReference type="InterPro" id="IPR036779">
    <property type="entry name" value="LysM_dom_sf"/>
</dbReference>
<evidence type="ECO:0000259" key="1">
    <source>
        <dbReference type="PROSITE" id="PS51782"/>
    </source>
</evidence>
<evidence type="ECO:0000313" key="3">
    <source>
        <dbReference type="Proteomes" id="UP001519272"/>
    </source>
</evidence>
<dbReference type="SMART" id="SM00257">
    <property type="entry name" value="LysM"/>
    <property type="match status" value="2"/>
</dbReference>
<dbReference type="Pfam" id="PF01476">
    <property type="entry name" value="LysM"/>
    <property type="match status" value="2"/>
</dbReference>
<feature type="domain" description="LysM" evidence="1">
    <location>
        <begin position="56"/>
        <end position="100"/>
    </location>
</feature>
<dbReference type="PANTHER" id="PTHR33734">
    <property type="entry name" value="LYSM DOMAIN-CONTAINING GPI-ANCHORED PROTEIN 2"/>
    <property type="match status" value="1"/>
</dbReference>
<dbReference type="SUPFAM" id="SSF54106">
    <property type="entry name" value="LysM domain"/>
    <property type="match status" value="2"/>
</dbReference>
<keyword evidence="3" id="KW-1185">Reference proteome</keyword>
<evidence type="ECO:0000313" key="2">
    <source>
        <dbReference type="EMBL" id="MBP1905045.1"/>
    </source>
</evidence>
<name>A0ABS4FR46_9BACL</name>
<proteinExistence type="predicted"/>
<dbReference type="CDD" id="cd00118">
    <property type="entry name" value="LysM"/>
    <property type="match status" value="2"/>
</dbReference>
<dbReference type="InterPro" id="IPR018392">
    <property type="entry name" value="LysM"/>
</dbReference>
<dbReference type="Gene3D" id="3.10.350.10">
    <property type="entry name" value="LysM domain"/>
    <property type="match status" value="2"/>
</dbReference>
<accession>A0ABS4FR46</accession>
<dbReference type="PANTHER" id="PTHR33734:SF22">
    <property type="entry name" value="MEMBRANE-BOUND LYTIC MUREIN TRANSGLYCOSYLASE D"/>
    <property type="match status" value="1"/>
</dbReference>
<gene>
    <name evidence="2" type="ORF">J2Z32_001670</name>
</gene>
<protein>
    <submittedName>
        <fullName evidence="2">LysM repeat protein</fullName>
    </submittedName>
</protein>
<dbReference type="RefSeq" id="WP_210088684.1">
    <property type="nucleotide sequence ID" value="NZ_JAGGKG010000006.1"/>
</dbReference>
<organism evidence="2 3">
    <name type="scientific">Paenibacillus turicensis</name>
    <dbReference type="NCBI Taxonomy" id="160487"/>
    <lineage>
        <taxon>Bacteria</taxon>
        <taxon>Bacillati</taxon>
        <taxon>Bacillota</taxon>
        <taxon>Bacilli</taxon>
        <taxon>Bacillales</taxon>
        <taxon>Paenibacillaceae</taxon>
        <taxon>Paenibacillus</taxon>
    </lineage>
</organism>
<dbReference type="EMBL" id="JAGGKG010000006">
    <property type="protein sequence ID" value="MBP1905045.1"/>
    <property type="molecule type" value="Genomic_DNA"/>
</dbReference>
<dbReference type="PROSITE" id="PS51782">
    <property type="entry name" value="LYSM"/>
    <property type="match status" value="2"/>
</dbReference>
<dbReference type="Proteomes" id="UP001519272">
    <property type="component" value="Unassembled WGS sequence"/>
</dbReference>